<dbReference type="STRING" id="644295.Metev_2088"/>
<reference evidence="4 5" key="1">
    <citation type="submission" date="2010-06" db="EMBL/GenBank/DDBJ databases">
        <title>Complete sequence chromosome of Methanohalobium evestigatum Z-7303.</title>
        <authorList>
            <consortium name="US DOE Joint Genome Institute"/>
            <person name="Lucas S."/>
            <person name="Copeland A."/>
            <person name="Lapidus A."/>
            <person name="Cheng J.-F."/>
            <person name="Bruce D."/>
            <person name="Goodwin L."/>
            <person name="Pitluck S."/>
            <person name="Saunders E."/>
            <person name="Detter J.C."/>
            <person name="Han C."/>
            <person name="Tapia R."/>
            <person name="Land M."/>
            <person name="Hauser L."/>
            <person name="Kyrpides N."/>
            <person name="Mikhailova N."/>
            <person name="Sieprawska-Lupa M."/>
            <person name="Whitman W.B."/>
            <person name="Anderson I."/>
            <person name="Woyke T."/>
        </authorList>
    </citation>
    <scope>NUCLEOTIDE SEQUENCE [LARGE SCALE GENOMIC DNA]</scope>
    <source>
        <strain evidence="5">ATCC BAA-1072 / DSM 3721 / NBRC 107634 / OCM 161 / Z-7303</strain>
    </source>
</reference>
<evidence type="ECO:0000313" key="4">
    <source>
        <dbReference type="EMBL" id="ADI74915.1"/>
    </source>
</evidence>
<keyword evidence="5" id="KW-1185">Reference proteome</keyword>
<dbReference type="Proteomes" id="UP000000391">
    <property type="component" value="Chromosome"/>
</dbReference>
<evidence type="ECO:0000313" key="5">
    <source>
        <dbReference type="Proteomes" id="UP000000391"/>
    </source>
</evidence>
<dbReference type="GeneID" id="9347749"/>
<dbReference type="InterPro" id="IPR050492">
    <property type="entry name" value="Bact_metal-bind_prot9"/>
</dbReference>
<accession>D7EBS3</accession>
<dbReference type="AlphaFoldDB" id="D7EBS3"/>
<gene>
    <name evidence="4" type="ordered locus">Metev_2088</name>
</gene>
<proteinExistence type="inferred from homology"/>
<keyword evidence="2" id="KW-0813">Transport</keyword>
<dbReference type="EMBL" id="CP002069">
    <property type="protein sequence ID" value="ADI74915.1"/>
    <property type="molecule type" value="Genomic_DNA"/>
</dbReference>
<dbReference type="RefSeq" id="WP_013195480.1">
    <property type="nucleotide sequence ID" value="NC_014253.1"/>
</dbReference>
<dbReference type="GO" id="GO:0046872">
    <property type="term" value="F:metal ion binding"/>
    <property type="evidence" value="ECO:0007669"/>
    <property type="project" value="InterPro"/>
</dbReference>
<keyword evidence="3" id="KW-0732">Signal</keyword>
<dbReference type="KEGG" id="mev:Metev_2088"/>
<sequence precursor="true">MNQYYKLLSVVLVIAVLFVTGCSEQTQTQKDDGNITVAVSILPQAEFVEQIGGEKVNTIVMIPPGANPATHEPTSGQLRDLSNALMYAKLGSGLPFERSWMNKISSVNDEMLIVNSSDGITIRNNDPHVWTSPENAKTMVENIYEGLIQVDPENKDYYSQNKDKYIQKLDELDFYINNTLSEYENQSFMVYHPTWGYFAQEYGLDMIPVESEGKEPSAKELQQLVDIAKKKNISVIYVQEQFSTSSAESIANEVNGKVVTLDPLAKDYVSNLRNVSEVFAENFNQ</sequence>
<dbReference type="PANTHER" id="PTHR42953">
    <property type="entry name" value="HIGH-AFFINITY ZINC UPTAKE SYSTEM PROTEIN ZNUA-RELATED"/>
    <property type="match status" value="1"/>
</dbReference>
<evidence type="ECO:0000256" key="2">
    <source>
        <dbReference type="ARBA" id="ARBA00022448"/>
    </source>
</evidence>
<evidence type="ECO:0000256" key="1">
    <source>
        <dbReference type="ARBA" id="ARBA00011028"/>
    </source>
</evidence>
<dbReference type="OrthoDB" id="50488at2157"/>
<dbReference type="HOGENOM" id="CLU_016838_1_0_2"/>
<dbReference type="GO" id="GO:0030001">
    <property type="term" value="P:metal ion transport"/>
    <property type="evidence" value="ECO:0007669"/>
    <property type="project" value="InterPro"/>
</dbReference>
<name>D7EBS3_METEZ</name>
<dbReference type="Gene3D" id="3.40.50.1980">
    <property type="entry name" value="Nitrogenase molybdenum iron protein domain"/>
    <property type="match status" value="2"/>
</dbReference>
<organism evidence="4 5">
    <name type="scientific">Methanohalobium evestigatum (strain ATCC BAA-1072 / DSM 3721 / NBRC 107634 / OCM 161 / Z-7303)</name>
    <dbReference type="NCBI Taxonomy" id="644295"/>
    <lineage>
        <taxon>Archaea</taxon>
        <taxon>Methanobacteriati</taxon>
        <taxon>Methanobacteriota</taxon>
        <taxon>Stenosarchaea group</taxon>
        <taxon>Methanomicrobia</taxon>
        <taxon>Methanosarcinales</taxon>
        <taxon>Methanosarcinaceae</taxon>
        <taxon>Methanohalobium</taxon>
    </lineage>
</organism>
<dbReference type="SUPFAM" id="SSF53807">
    <property type="entry name" value="Helical backbone' metal receptor"/>
    <property type="match status" value="1"/>
</dbReference>
<comment type="similarity">
    <text evidence="1">Belongs to the bacterial solute-binding protein 9 family.</text>
</comment>
<evidence type="ECO:0000256" key="3">
    <source>
        <dbReference type="ARBA" id="ARBA00022729"/>
    </source>
</evidence>
<dbReference type="InterPro" id="IPR006127">
    <property type="entry name" value="ZnuA-like"/>
</dbReference>
<dbReference type="PROSITE" id="PS51257">
    <property type="entry name" value="PROKAR_LIPOPROTEIN"/>
    <property type="match status" value="1"/>
</dbReference>
<protein>
    <submittedName>
        <fullName evidence="4">Periplasmic solute binding protein</fullName>
    </submittedName>
</protein>
<dbReference type="Pfam" id="PF01297">
    <property type="entry name" value="ZnuA"/>
    <property type="match status" value="1"/>
</dbReference>
<dbReference type="PANTHER" id="PTHR42953:SF3">
    <property type="entry name" value="HIGH-AFFINITY ZINC UPTAKE SYSTEM PROTEIN ZNUA"/>
    <property type="match status" value="1"/>
</dbReference>